<dbReference type="PANTHER" id="PTHR45722:SF2">
    <property type="entry name" value="LARGE RIBOSOMAL SUBUNIT PROTEIN UL29-RELATED"/>
    <property type="match status" value="1"/>
</dbReference>
<name>A0A485M8N5_LYNPA</name>
<evidence type="ECO:0000256" key="4">
    <source>
        <dbReference type="ARBA" id="ARBA00035204"/>
    </source>
</evidence>
<dbReference type="GO" id="GO:0003735">
    <property type="term" value="F:structural constituent of ribosome"/>
    <property type="evidence" value="ECO:0007669"/>
    <property type="project" value="InterPro"/>
</dbReference>
<gene>
    <name evidence="5" type="ORF">LYPA_23C021163</name>
</gene>
<evidence type="ECO:0000313" key="6">
    <source>
        <dbReference type="Proteomes" id="UP000386466"/>
    </source>
</evidence>
<evidence type="ECO:0000256" key="2">
    <source>
        <dbReference type="ARBA" id="ARBA00022980"/>
    </source>
</evidence>
<evidence type="ECO:0000313" key="5">
    <source>
        <dbReference type="EMBL" id="VFV17200.1"/>
    </source>
</evidence>
<accession>A0A485M8N5</accession>
<dbReference type="GO" id="GO:0022625">
    <property type="term" value="C:cytosolic large ribosomal subunit"/>
    <property type="evidence" value="ECO:0007669"/>
    <property type="project" value="InterPro"/>
</dbReference>
<keyword evidence="3" id="KW-0687">Ribonucleoprotein</keyword>
<proteinExistence type="inferred from homology"/>
<dbReference type="InterPro" id="IPR036049">
    <property type="entry name" value="Ribosomal_uL29_sf"/>
</dbReference>
<dbReference type="Gene3D" id="1.10.287.310">
    <property type="match status" value="1"/>
</dbReference>
<keyword evidence="2 5" id="KW-0689">Ribosomal protein</keyword>
<organism evidence="5 6">
    <name type="scientific">Lynx pardinus</name>
    <name type="common">Iberian lynx</name>
    <name type="synonym">Felis pardina</name>
    <dbReference type="NCBI Taxonomy" id="191816"/>
    <lineage>
        <taxon>Eukaryota</taxon>
        <taxon>Metazoa</taxon>
        <taxon>Chordata</taxon>
        <taxon>Craniata</taxon>
        <taxon>Vertebrata</taxon>
        <taxon>Euteleostomi</taxon>
        <taxon>Mammalia</taxon>
        <taxon>Eutheria</taxon>
        <taxon>Laurasiatheria</taxon>
        <taxon>Carnivora</taxon>
        <taxon>Feliformia</taxon>
        <taxon>Felidae</taxon>
        <taxon>Felinae</taxon>
        <taxon>Lynx</taxon>
    </lineage>
</organism>
<dbReference type="Proteomes" id="UP000386466">
    <property type="component" value="Unassembled WGS sequence"/>
</dbReference>
<evidence type="ECO:0000256" key="1">
    <source>
        <dbReference type="ARBA" id="ARBA00009254"/>
    </source>
</evidence>
<dbReference type="EMBL" id="CAAGRJ010000015">
    <property type="protein sequence ID" value="VFV17200.1"/>
    <property type="molecule type" value="Genomic_DNA"/>
</dbReference>
<keyword evidence="6" id="KW-1185">Reference proteome</keyword>
<evidence type="ECO:0000256" key="3">
    <source>
        <dbReference type="ARBA" id="ARBA00023274"/>
    </source>
</evidence>
<comment type="similarity">
    <text evidence="1">Belongs to the universal ribosomal protein uL29 family.</text>
</comment>
<dbReference type="GO" id="GO:0003729">
    <property type="term" value="F:mRNA binding"/>
    <property type="evidence" value="ECO:0007669"/>
    <property type="project" value="TreeGrafter"/>
</dbReference>
<dbReference type="PANTHER" id="PTHR45722">
    <property type="entry name" value="60S RIBOSOMAL PROTEIN L35"/>
    <property type="match status" value="1"/>
</dbReference>
<dbReference type="Gene3D" id="6.10.250.3450">
    <property type="match status" value="1"/>
</dbReference>
<reference evidence="5 6" key="1">
    <citation type="submission" date="2019-01" db="EMBL/GenBank/DDBJ databases">
        <authorList>
            <person name="Alioto T."/>
            <person name="Alioto T."/>
        </authorList>
    </citation>
    <scope>NUCLEOTIDE SEQUENCE [LARGE SCALE GENOMIC DNA]</scope>
</reference>
<protein>
    <recommendedName>
        <fullName evidence="4">Large ribosomal subunit protein uL29</fullName>
    </recommendedName>
</protein>
<sequence length="84" mass="10012">MVSKFSKIQIVCKSIACIHTIINQTQKENLRKFYKGKKYKILGLQTKKTRAMDYHLSKHEEKLKTKKQQQKEQLYPLQKFVVKA</sequence>
<dbReference type="GO" id="GO:0000463">
    <property type="term" value="P:maturation of LSU-rRNA from tricistronic rRNA transcript (SSU-rRNA, 5.8S rRNA, LSU-rRNA)"/>
    <property type="evidence" value="ECO:0007669"/>
    <property type="project" value="InterPro"/>
</dbReference>
<dbReference type="AlphaFoldDB" id="A0A485M8N5"/>
<dbReference type="InterPro" id="IPR045059">
    <property type="entry name" value="Ribosomal_uL29_euk"/>
</dbReference>
<dbReference type="FunFam" id="6.10.250.3450:FF:000001">
    <property type="entry name" value="60S ribosomal protein L35"/>
    <property type="match status" value="1"/>
</dbReference>
<dbReference type="GO" id="GO:0006412">
    <property type="term" value="P:translation"/>
    <property type="evidence" value="ECO:0007669"/>
    <property type="project" value="InterPro"/>
</dbReference>